<keyword evidence="2" id="KW-1185">Reference proteome</keyword>
<evidence type="ECO:0000313" key="2">
    <source>
        <dbReference type="Proteomes" id="UP001605036"/>
    </source>
</evidence>
<reference evidence="1 2" key="1">
    <citation type="submission" date="2024-09" db="EMBL/GenBank/DDBJ databases">
        <title>Chromosome-scale assembly of Riccia fluitans.</title>
        <authorList>
            <person name="Paukszto L."/>
            <person name="Sawicki J."/>
            <person name="Karawczyk K."/>
            <person name="Piernik-Szablinska J."/>
            <person name="Szczecinska M."/>
            <person name="Mazdziarz M."/>
        </authorList>
    </citation>
    <scope>NUCLEOTIDE SEQUENCE [LARGE SCALE GENOMIC DNA]</scope>
    <source>
        <strain evidence="1">Rf_01</strain>
        <tissue evidence="1">Aerial parts of the thallus</tissue>
    </source>
</reference>
<protein>
    <recommendedName>
        <fullName evidence="3">Transmembrane protein</fullName>
    </recommendedName>
</protein>
<evidence type="ECO:0008006" key="3">
    <source>
        <dbReference type="Google" id="ProtNLM"/>
    </source>
</evidence>
<dbReference type="AlphaFoldDB" id="A0ABD1YLA9"/>
<comment type="caution">
    <text evidence="1">The sequence shown here is derived from an EMBL/GenBank/DDBJ whole genome shotgun (WGS) entry which is preliminary data.</text>
</comment>
<evidence type="ECO:0000313" key="1">
    <source>
        <dbReference type="EMBL" id="KAL2631561.1"/>
    </source>
</evidence>
<gene>
    <name evidence="1" type="ORF">R1flu_016247</name>
</gene>
<dbReference type="Proteomes" id="UP001605036">
    <property type="component" value="Unassembled WGS sequence"/>
</dbReference>
<organism evidence="1 2">
    <name type="scientific">Riccia fluitans</name>
    <dbReference type="NCBI Taxonomy" id="41844"/>
    <lineage>
        <taxon>Eukaryota</taxon>
        <taxon>Viridiplantae</taxon>
        <taxon>Streptophyta</taxon>
        <taxon>Embryophyta</taxon>
        <taxon>Marchantiophyta</taxon>
        <taxon>Marchantiopsida</taxon>
        <taxon>Marchantiidae</taxon>
        <taxon>Marchantiales</taxon>
        <taxon>Ricciaceae</taxon>
        <taxon>Riccia</taxon>
    </lineage>
</organism>
<proteinExistence type="predicted"/>
<dbReference type="EMBL" id="JBHFFA010000004">
    <property type="protein sequence ID" value="KAL2631561.1"/>
    <property type="molecule type" value="Genomic_DNA"/>
</dbReference>
<name>A0ABD1YLA9_9MARC</name>
<sequence length="253" mass="28058">MYHSCSSSTSQVVRCYPNHGTGGLMRCAHIFISWSSSDLLHCHRRLLPAFLLLSTCFFRDAIASCLPAVAVVTVCCLLLVEREDEKERGSSIRSSSTRFDGYFHHWWLRWWRGWSSMRLGVVKARCCWWRVGGMSFGTARLVTPRDVFLAPRLLLSLVFPFRRAQAAASSCGPITSPPSPSCGHRHHLLESSVCFLPDLCVFLLFIASCAFLSTHLFSFSTASPVVSHSVATLAFLLSVSSPSSPRTSFSGSE</sequence>
<accession>A0ABD1YLA9</accession>